<dbReference type="SUPFAM" id="SSF48452">
    <property type="entry name" value="TPR-like"/>
    <property type="match status" value="1"/>
</dbReference>
<comment type="caution">
    <text evidence="1">The sequence shown here is derived from an EMBL/GenBank/DDBJ whole genome shotgun (WGS) entry which is preliminary data.</text>
</comment>
<dbReference type="RefSeq" id="WP_188439971.1">
    <property type="nucleotide sequence ID" value="NZ_BMGK01000003.1"/>
</dbReference>
<organism evidence="1 2">
    <name type="scientific">Planktosalinus lacus</name>
    <dbReference type="NCBI Taxonomy" id="1526573"/>
    <lineage>
        <taxon>Bacteria</taxon>
        <taxon>Pseudomonadati</taxon>
        <taxon>Bacteroidota</taxon>
        <taxon>Flavobacteriia</taxon>
        <taxon>Flavobacteriales</taxon>
        <taxon>Flavobacteriaceae</taxon>
        <taxon>Planktosalinus</taxon>
    </lineage>
</organism>
<dbReference type="InterPro" id="IPR011990">
    <property type="entry name" value="TPR-like_helical_dom_sf"/>
</dbReference>
<gene>
    <name evidence="1" type="ORF">GCM10011312_09230</name>
</gene>
<reference evidence="1" key="2">
    <citation type="submission" date="2020-09" db="EMBL/GenBank/DDBJ databases">
        <authorList>
            <person name="Sun Q."/>
            <person name="Zhou Y."/>
        </authorList>
    </citation>
    <scope>NUCLEOTIDE SEQUENCE</scope>
    <source>
        <strain evidence="1">CGMCC 1.12924</strain>
    </source>
</reference>
<evidence type="ECO:0008006" key="3">
    <source>
        <dbReference type="Google" id="ProtNLM"/>
    </source>
</evidence>
<dbReference type="AlphaFoldDB" id="A0A8J2V9E6"/>
<proteinExistence type="predicted"/>
<dbReference type="Proteomes" id="UP000652231">
    <property type="component" value="Unassembled WGS sequence"/>
</dbReference>
<protein>
    <recommendedName>
        <fullName evidence="3">Tetratricopeptide repeat protein</fullName>
    </recommendedName>
</protein>
<dbReference type="EMBL" id="BMGK01000003">
    <property type="protein sequence ID" value="GGD87303.1"/>
    <property type="molecule type" value="Genomic_DNA"/>
</dbReference>
<name>A0A8J2V9E6_9FLAO</name>
<reference evidence="1" key="1">
    <citation type="journal article" date="2014" name="Int. J. Syst. Evol. Microbiol.">
        <title>Complete genome sequence of Corynebacterium casei LMG S-19264T (=DSM 44701T), isolated from a smear-ripened cheese.</title>
        <authorList>
            <consortium name="US DOE Joint Genome Institute (JGI-PGF)"/>
            <person name="Walter F."/>
            <person name="Albersmeier A."/>
            <person name="Kalinowski J."/>
            <person name="Ruckert C."/>
        </authorList>
    </citation>
    <scope>NUCLEOTIDE SEQUENCE</scope>
    <source>
        <strain evidence="1">CGMCC 1.12924</strain>
    </source>
</reference>
<evidence type="ECO:0000313" key="2">
    <source>
        <dbReference type="Proteomes" id="UP000652231"/>
    </source>
</evidence>
<keyword evidence="2" id="KW-1185">Reference proteome</keyword>
<accession>A0A8J2V9E6</accession>
<evidence type="ECO:0000313" key="1">
    <source>
        <dbReference type="EMBL" id="GGD87303.1"/>
    </source>
</evidence>
<dbReference type="Gene3D" id="1.25.40.10">
    <property type="entry name" value="Tetratricopeptide repeat domain"/>
    <property type="match status" value="1"/>
</dbReference>
<sequence length="269" mass="31077">MKKTFLILFLINIYLCFGQDYFEGKNLYCGSSNPEALKAFNAGIELLHLNSSLDKKNLNKTADVFFKAFKIDSTFCDAAFFTGYTMRLMNDKDALVFYYMADSLAQNKASIFKSNLAAEAMRFGNVEGLKLARKKYEELMEYFPESPEGYYGIALTSPMIGDLKNGLNCINTAISKYLKMNHKVNDDVYFLKGVLLTLNEKYEEGIKYLEKAKSTFKNDENFKIHYSLCLLKTSQMNNDLKMKKKAKKIYNKIKNKNEIPEFIRHQLIF</sequence>